<dbReference type="EMBL" id="CP003539">
    <property type="protein sequence ID" value="AFX98289.1"/>
    <property type="molecule type" value="Genomic_DNA"/>
</dbReference>
<dbReference type="Proteomes" id="UP000010077">
    <property type="component" value="Chromosome"/>
</dbReference>
<gene>
    <name evidence="1" type="ORF">A1OE_75</name>
</gene>
<protein>
    <submittedName>
        <fullName evidence="1">Uncharacterized protein</fullName>
    </submittedName>
</protein>
<keyword evidence="2" id="KW-1185">Reference proteome</keyword>
<proteinExistence type="predicted"/>
<evidence type="ECO:0000313" key="1">
    <source>
        <dbReference type="EMBL" id="AFX98289.1"/>
    </source>
</evidence>
<name>K7YNU8_9PROT</name>
<sequence length="45" mass="5387">MHELKTEYITLRVLSYLTKITKHTNPSLMYIIFTEMHSNNNQQCT</sequence>
<dbReference type="KEGG" id="thal:A1OE_75"/>
<organism evidence="1 2">
    <name type="scientific">Candidatus Endolissoclinum faulkneri L2</name>
    <dbReference type="NCBI Taxonomy" id="1193729"/>
    <lineage>
        <taxon>Bacteria</taxon>
        <taxon>Pseudomonadati</taxon>
        <taxon>Pseudomonadota</taxon>
        <taxon>Alphaproteobacteria</taxon>
        <taxon>Rhodospirillales</taxon>
        <taxon>Rhodospirillaceae</taxon>
        <taxon>Candidatus Endolissoclinum</taxon>
    </lineage>
</organism>
<dbReference type="HOGENOM" id="CLU_3197380_0_0_5"/>
<dbReference type="AlphaFoldDB" id="K7YNU8"/>
<accession>K7YNU8</accession>
<evidence type="ECO:0000313" key="2">
    <source>
        <dbReference type="Proteomes" id="UP000010077"/>
    </source>
</evidence>
<reference evidence="1 2" key="1">
    <citation type="journal article" date="2012" name="Proc. Natl. Acad. Sci. U.S.A.">
        <title>Genome streamlining and chemical defense in a coral reef symbiosis.</title>
        <authorList>
            <person name="Kwan J.C."/>
            <person name="Donia M.S."/>
            <person name="Han A.W."/>
            <person name="Hirose E."/>
            <person name="Haygood M.G."/>
            <person name="Schmidt E.W."/>
        </authorList>
    </citation>
    <scope>NUCLEOTIDE SEQUENCE [LARGE SCALE GENOMIC DNA]</scope>
    <source>
        <strain evidence="1 2">L2</strain>
    </source>
</reference>